<dbReference type="InterPro" id="IPR023346">
    <property type="entry name" value="Lysozyme-like_dom_sf"/>
</dbReference>
<feature type="non-terminal residue" evidence="1">
    <location>
        <position position="290"/>
    </location>
</feature>
<evidence type="ECO:0000313" key="1">
    <source>
        <dbReference type="EMBL" id="GAF98266.1"/>
    </source>
</evidence>
<protein>
    <submittedName>
        <fullName evidence="1">Uncharacterized protein</fullName>
    </submittedName>
</protein>
<gene>
    <name evidence="1" type="ORF">S01H1_24809</name>
</gene>
<comment type="caution">
    <text evidence="1">The sequence shown here is derived from an EMBL/GenBank/DDBJ whole genome shotgun (WGS) entry which is preliminary data.</text>
</comment>
<dbReference type="SUPFAM" id="SSF53955">
    <property type="entry name" value="Lysozyme-like"/>
    <property type="match status" value="1"/>
</dbReference>
<name>X0UG17_9ZZZZ</name>
<accession>X0UG17</accession>
<proteinExistence type="predicted"/>
<dbReference type="Gene3D" id="1.10.530.10">
    <property type="match status" value="1"/>
</dbReference>
<dbReference type="AlphaFoldDB" id="X0UG17"/>
<dbReference type="EMBL" id="BARS01014939">
    <property type="protein sequence ID" value="GAF98266.1"/>
    <property type="molecule type" value="Genomic_DNA"/>
</dbReference>
<sequence>MFDLGNGRGKTSVYKGKLNLPETITDQFEWFSRDFTAEMHADGAPADNAWYLQPDPATRHSNGNQTFIVVDDIGRVQTELKDGIAVPMRVNAGDLANQWKEGVNAEADAEQLRQQEQRIMDDGYKPTYDAPDDFMPPYVDPSEPSLPDTARDFQEQAQPMAVAGEPTSATSAPDRGVKLVQQIAEGEGTTDAQAQAKGFGSGYDVPYGYGKYGRPERPLTEMTVGNVRAFQRQQIAATKGKVAGTKLGTGAVGKYQVTFGTLNDVQKKLGFKDTDTFDAVLQDRIGRALL</sequence>
<reference evidence="1" key="1">
    <citation type="journal article" date="2014" name="Front. Microbiol.">
        <title>High frequency of phylogenetically diverse reductive dehalogenase-homologous genes in deep subseafloor sedimentary metagenomes.</title>
        <authorList>
            <person name="Kawai M."/>
            <person name="Futagami T."/>
            <person name="Toyoda A."/>
            <person name="Takaki Y."/>
            <person name="Nishi S."/>
            <person name="Hori S."/>
            <person name="Arai W."/>
            <person name="Tsubouchi T."/>
            <person name="Morono Y."/>
            <person name="Uchiyama I."/>
            <person name="Ito T."/>
            <person name="Fujiyama A."/>
            <person name="Inagaki F."/>
            <person name="Takami H."/>
        </authorList>
    </citation>
    <scope>NUCLEOTIDE SEQUENCE</scope>
    <source>
        <strain evidence="1">Expedition CK06-06</strain>
    </source>
</reference>
<organism evidence="1">
    <name type="scientific">marine sediment metagenome</name>
    <dbReference type="NCBI Taxonomy" id="412755"/>
    <lineage>
        <taxon>unclassified sequences</taxon>
        <taxon>metagenomes</taxon>
        <taxon>ecological metagenomes</taxon>
    </lineage>
</organism>